<keyword evidence="9" id="KW-0368">Histidine biosynthesis</keyword>
<dbReference type="InterPro" id="IPR020583">
    <property type="entry name" value="Inositol_monoP_metal-BS"/>
</dbReference>
<evidence type="ECO:0000256" key="1">
    <source>
        <dbReference type="ARBA" id="ARBA00001946"/>
    </source>
</evidence>
<feature type="binding site" evidence="12">
    <location>
        <position position="104"/>
    </location>
    <ligand>
        <name>Mg(2+)</name>
        <dbReference type="ChEBI" id="CHEBI:18420"/>
        <label>1</label>
        <note>catalytic</note>
    </ligand>
</feature>
<evidence type="ECO:0000256" key="12">
    <source>
        <dbReference type="PIRSR" id="PIRSR600760-2"/>
    </source>
</evidence>
<name>A0A918VVL1_9HYPH</name>
<dbReference type="AlphaFoldDB" id="A0A918VVL1"/>
<dbReference type="EC" id="3.1.3.15" evidence="4 11"/>
<organism evidence="13 14">
    <name type="scientific">Devosia pacifica</name>
    <dbReference type="NCBI Taxonomy" id="1335967"/>
    <lineage>
        <taxon>Bacteria</taxon>
        <taxon>Pseudomonadati</taxon>
        <taxon>Pseudomonadota</taxon>
        <taxon>Alphaproteobacteria</taxon>
        <taxon>Hyphomicrobiales</taxon>
        <taxon>Devosiaceae</taxon>
        <taxon>Devosia</taxon>
    </lineage>
</organism>
<comment type="pathway">
    <text evidence="2">Amino-acid biosynthesis; L-histidine biosynthesis; L-histidine from 5-phospho-alpha-D-ribose 1-diphosphate: step 8/9.</text>
</comment>
<dbReference type="GO" id="GO:0007165">
    <property type="term" value="P:signal transduction"/>
    <property type="evidence" value="ECO:0007669"/>
    <property type="project" value="TreeGrafter"/>
</dbReference>
<dbReference type="NCBIfam" id="TIGR02067">
    <property type="entry name" value="his_9_HisN"/>
    <property type="match status" value="1"/>
</dbReference>
<keyword evidence="5" id="KW-0028">Amino-acid biosynthesis</keyword>
<feature type="binding site" evidence="12">
    <location>
        <position position="85"/>
    </location>
    <ligand>
        <name>Mg(2+)</name>
        <dbReference type="ChEBI" id="CHEBI:18420"/>
        <label>1</label>
        <note>catalytic</note>
    </ligand>
</feature>
<evidence type="ECO:0000256" key="11">
    <source>
        <dbReference type="NCBIfam" id="TIGR02067"/>
    </source>
</evidence>
<dbReference type="InterPro" id="IPR000760">
    <property type="entry name" value="Inositol_monophosphatase-like"/>
</dbReference>
<protein>
    <recommendedName>
        <fullName evidence="4 11">Histidinol-phosphatase</fullName>
        <ecNumber evidence="4 11">3.1.3.15</ecNumber>
    </recommendedName>
</protein>
<dbReference type="CDD" id="cd01641">
    <property type="entry name" value="Bacterial_IMPase_like_1"/>
    <property type="match status" value="1"/>
</dbReference>
<comment type="similarity">
    <text evidence="3">Belongs to the inositol monophosphatase superfamily.</text>
</comment>
<dbReference type="Proteomes" id="UP000646579">
    <property type="component" value="Unassembled WGS sequence"/>
</dbReference>
<evidence type="ECO:0000256" key="9">
    <source>
        <dbReference type="ARBA" id="ARBA00023102"/>
    </source>
</evidence>
<evidence type="ECO:0000256" key="5">
    <source>
        <dbReference type="ARBA" id="ARBA00022605"/>
    </source>
</evidence>
<gene>
    <name evidence="13" type="ORF">GCM10007989_23560</name>
</gene>
<evidence type="ECO:0000256" key="8">
    <source>
        <dbReference type="ARBA" id="ARBA00022842"/>
    </source>
</evidence>
<dbReference type="PANTHER" id="PTHR20854">
    <property type="entry name" value="INOSITOL MONOPHOSPHATASE"/>
    <property type="match status" value="1"/>
</dbReference>
<evidence type="ECO:0000256" key="7">
    <source>
        <dbReference type="ARBA" id="ARBA00022801"/>
    </source>
</evidence>
<sequence length="278" mass="30149">MNTDMPRKPLDQLGTLIEVDAVESLLLDAADAARHRTLALFRTSLAVDNKLSQGFDPVTDADRDAETAIRAMIEERFPDHGIIGEEHQQKSSDSPFTWIIDPIDGTRAFISGVPVWGTLIGLRYRGQSMAGLMAQPFTGETWWSVGGKAQYSHRDLVMPVHVSGVQQLEQARTTATAPELFSSPDTQRAWQAVSSNVLQVRYGLDCYGYCLLALGQIDMVMEAGLKDVDIAPLIPIIEAAGGIVTTWTGESAENGGDCVAAATPELHQAALRKIAESQ</sequence>
<dbReference type="Gene3D" id="3.40.190.80">
    <property type="match status" value="1"/>
</dbReference>
<comment type="catalytic activity">
    <reaction evidence="10">
        <text>L-histidinol phosphate + H2O = L-histidinol + phosphate</text>
        <dbReference type="Rhea" id="RHEA:14465"/>
        <dbReference type="ChEBI" id="CHEBI:15377"/>
        <dbReference type="ChEBI" id="CHEBI:43474"/>
        <dbReference type="ChEBI" id="CHEBI:57699"/>
        <dbReference type="ChEBI" id="CHEBI:57980"/>
        <dbReference type="EC" id="3.1.3.15"/>
    </reaction>
</comment>
<dbReference type="PANTHER" id="PTHR20854:SF4">
    <property type="entry name" value="INOSITOL-1-MONOPHOSPHATASE-RELATED"/>
    <property type="match status" value="1"/>
</dbReference>
<dbReference type="InterPro" id="IPR011809">
    <property type="entry name" value="His_9_proposed"/>
</dbReference>
<dbReference type="Gene3D" id="3.30.540.10">
    <property type="entry name" value="Fructose-1,6-Bisphosphatase, subunit A, domain 1"/>
    <property type="match status" value="1"/>
</dbReference>
<dbReference type="PROSITE" id="PS00629">
    <property type="entry name" value="IMP_1"/>
    <property type="match status" value="1"/>
</dbReference>
<reference evidence="13" key="1">
    <citation type="journal article" date="2014" name="Int. J. Syst. Evol. Microbiol.">
        <title>Complete genome sequence of Corynebacterium casei LMG S-19264T (=DSM 44701T), isolated from a smear-ripened cheese.</title>
        <authorList>
            <consortium name="US DOE Joint Genome Institute (JGI-PGF)"/>
            <person name="Walter F."/>
            <person name="Albersmeier A."/>
            <person name="Kalinowski J."/>
            <person name="Ruckert C."/>
        </authorList>
    </citation>
    <scope>NUCLEOTIDE SEQUENCE</scope>
    <source>
        <strain evidence="13">KCTC 32437</strain>
    </source>
</reference>
<keyword evidence="7" id="KW-0378">Hydrolase</keyword>
<evidence type="ECO:0000256" key="10">
    <source>
        <dbReference type="ARBA" id="ARBA00049158"/>
    </source>
</evidence>
<dbReference type="GO" id="GO:0046872">
    <property type="term" value="F:metal ion binding"/>
    <property type="evidence" value="ECO:0007669"/>
    <property type="project" value="UniProtKB-KW"/>
</dbReference>
<evidence type="ECO:0000256" key="3">
    <source>
        <dbReference type="ARBA" id="ARBA00009759"/>
    </source>
</evidence>
<comment type="cofactor">
    <cofactor evidence="1 12">
        <name>Mg(2+)</name>
        <dbReference type="ChEBI" id="CHEBI:18420"/>
    </cofactor>
</comment>
<dbReference type="PRINTS" id="PR00377">
    <property type="entry name" value="IMPHPHTASES"/>
</dbReference>
<dbReference type="GO" id="GO:0000105">
    <property type="term" value="P:L-histidine biosynthetic process"/>
    <property type="evidence" value="ECO:0007669"/>
    <property type="project" value="UniProtKB-UniRule"/>
</dbReference>
<keyword evidence="8 12" id="KW-0460">Magnesium</keyword>
<dbReference type="Pfam" id="PF00459">
    <property type="entry name" value="Inositol_P"/>
    <property type="match status" value="1"/>
</dbReference>
<keyword evidence="6 12" id="KW-0479">Metal-binding</keyword>
<proteinExistence type="inferred from homology"/>
<keyword evidence="14" id="KW-1185">Reference proteome</keyword>
<dbReference type="GO" id="GO:0008934">
    <property type="term" value="F:inositol monophosphate 1-phosphatase activity"/>
    <property type="evidence" value="ECO:0007669"/>
    <property type="project" value="TreeGrafter"/>
</dbReference>
<dbReference type="SUPFAM" id="SSF56655">
    <property type="entry name" value="Carbohydrate phosphatase"/>
    <property type="match status" value="1"/>
</dbReference>
<evidence type="ECO:0000313" key="13">
    <source>
        <dbReference type="EMBL" id="GHA27025.1"/>
    </source>
</evidence>
<dbReference type="GO" id="GO:0006020">
    <property type="term" value="P:inositol metabolic process"/>
    <property type="evidence" value="ECO:0007669"/>
    <property type="project" value="TreeGrafter"/>
</dbReference>
<comment type="caution">
    <text evidence="13">The sequence shown here is derived from an EMBL/GenBank/DDBJ whole genome shotgun (WGS) entry which is preliminary data.</text>
</comment>
<evidence type="ECO:0000256" key="4">
    <source>
        <dbReference type="ARBA" id="ARBA00013085"/>
    </source>
</evidence>
<feature type="binding site" evidence="12">
    <location>
        <position position="103"/>
    </location>
    <ligand>
        <name>Mg(2+)</name>
        <dbReference type="ChEBI" id="CHEBI:18420"/>
        <label>1</label>
        <note>catalytic</note>
    </ligand>
</feature>
<accession>A0A918VVL1</accession>
<evidence type="ECO:0000313" key="14">
    <source>
        <dbReference type="Proteomes" id="UP000646579"/>
    </source>
</evidence>
<reference evidence="13" key="2">
    <citation type="submission" date="2020-09" db="EMBL/GenBank/DDBJ databases">
        <authorList>
            <person name="Sun Q."/>
            <person name="Kim S."/>
        </authorList>
    </citation>
    <scope>NUCLEOTIDE SEQUENCE</scope>
    <source>
        <strain evidence="13">KCTC 32437</strain>
    </source>
</reference>
<feature type="binding site" evidence="12">
    <location>
        <position position="101"/>
    </location>
    <ligand>
        <name>Mg(2+)</name>
        <dbReference type="ChEBI" id="CHEBI:18420"/>
        <label>1</label>
        <note>catalytic</note>
    </ligand>
</feature>
<evidence type="ECO:0000256" key="6">
    <source>
        <dbReference type="ARBA" id="ARBA00022723"/>
    </source>
</evidence>
<evidence type="ECO:0000256" key="2">
    <source>
        <dbReference type="ARBA" id="ARBA00004970"/>
    </source>
</evidence>
<feature type="binding site" evidence="12">
    <location>
        <position position="229"/>
    </location>
    <ligand>
        <name>Mg(2+)</name>
        <dbReference type="ChEBI" id="CHEBI:18420"/>
        <label>1</label>
        <note>catalytic</note>
    </ligand>
</feature>
<dbReference type="GO" id="GO:0004401">
    <property type="term" value="F:histidinol-phosphatase activity"/>
    <property type="evidence" value="ECO:0007669"/>
    <property type="project" value="UniProtKB-UniRule"/>
</dbReference>
<dbReference type="EMBL" id="BMZE01000002">
    <property type="protein sequence ID" value="GHA27025.1"/>
    <property type="molecule type" value="Genomic_DNA"/>
</dbReference>